<dbReference type="InterPro" id="IPR021109">
    <property type="entry name" value="Peptidase_aspartic_dom_sf"/>
</dbReference>
<protein>
    <recommendedName>
        <fullName evidence="1">Tf2-1-like SH3-like domain-containing protein</fullName>
    </recommendedName>
</protein>
<evidence type="ECO:0000259" key="1">
    <source>
        <dbReference type="Pfam" id="PF24626"/>
    </source>
</evidence>
<accession>A0A6V7NHK1</accession>
<evidence type="ECO:0000313" key="2">
    <source>
        <dbReference type="EMBL" id="CAD1818072.1"/>
    </source>
</evidence>
<reference evidence="2" key="1">
    <citation type="submission" date="2020-07" db="EMBL/GenBank/DDBJ databases">
        <authorList>
            <person name="Lin J."/>
        </authorList>
    </citation>
    <scope>NUCLEOTIDE SEQUENCE</scope>
</reference>
<proteinExistence type="predicted"/>
<name>A0A6V7NHK1_ANACO</name>
<dbReference type="Pfam" id="PF08284">
    <property type="entry name" value="RVP_2"/>
    <property type="match status" value="1"/>
</dbReference>
<dbReference type="Pfam" id="PF24626">
    <property type="entry name" value="SH3_Tf2-1"/>
    <property type="match status" value="1"/>
</dbReference>
<dbReference type="PANTHER" id="PTHR46148:SF57">
    <property type="entry name" value="OS12G0499874 PROTEIN"/>
    <property type="match status" value="1"/>
</dbReference>
<dbReference type="Gene3D" id="2.40.70.10">
    <property type="entry name" value="Acid Proteases"/>
    <property type="match status" value="1"/>
</dbReference>
<dbReference type="EMBL" id="LR862138">
    <property type="protein sequence ID" value="CAD1818072.1"/>
    <property type="molecule type" value="Genomic_DNA"/>
</dbReference>
<organism evidence="2">
    <name type="scientific">Ananas comosus var. bracteatus</name>
    <name type="common">red pineapple</name>
    <dbReference type="NCBI Taxonomy" id="296719"/>
    <lineage>
        <taxon>Eukaryota</taxon>
        <taxon>Viridiplantae</taxon>
        <taxon>Streptophyta</taxon>
        <taxon>Embryophyta</taxon>
        <taxon>Tracheophyta</taxon>
        <taxon>Spermatophyta</taxon>
        <taxon>Magnoliopsida</taxon>
        <taxon>Liliopsida</taxon>
        <taxon>Poales</taxon>
        <taxon>Bromeliaceae</taxon>
        <taxon>Bromelioideae</taxon>
        <taxon>Ananas</taxon>
    </lineage>
</organism>
<gene>
    <name evidence="2" type="ORF">CB5_LOCUS1283</name>
</gene>
<feature type="domain" description="Tf2-1-like SH3-like" evidence="1">
    <location>
        <begin position="166"/>
        <end position="214"/>
    </location>
</feature>
<dbReference type="AlphaFoldDB" id="A0A6V7NHK1"/>
<dbReference type="InterPro" id="IPR056924">
    <property type="entry name" value="SH3_Tf2-1"/>
</dbReference>
<sequence length="256" mass="29202">MPVYLLALRKLGNFDVVLGMNWLTKYYATINCKNRMVTFREPGQTEVMFRGCQSLLFAMSISLSRARQLISRGCVAYLASIVLRDEDDTPRIEDIPIVREFSGRVSSGATGYQASIKMAPFEALYGRKCRSLLHWSEVGERLALGPDVLQELRTRSRRLEGSKRFGIWGKLSPRFIGLYEILERVGPVVYRLALSPNLSSVHNVFHVSVLRKYVFDPTHVLDATPVELRDDLRFEEQPVKILAHEMKNCGIGTFRM</sequence>
<dbReference type="PANTHER" id="PTHR46148">
    <property type="entry name" value="CHROMO DOMAIN-CONTAINING PROTEIN"/>
    <property type="match status" value="1"/>
</dbReference>